<organism evidence="3">
    <name type="scientific">Tetraselmis sp. GSL018</name>
    <dbReference type="NCBI Taxonomy" id="582737"/>
    <lineage>
        <taxon>Eukaryota</taxon>
        <taxon>Viridiplantae</taxon>
        <taxon>Chlorophyta</taxon>
        <taxon>core chlorophytes</taxon>
        <taxon>Chlorodendrophyceae</taxon>
        <taxon>Chlorodendrales</taxon>
        <taxon>Chlorodendraceae</taxon>
        <taxon>Tetraselmis</taxon>
    </lineage>
</organism>
<dbReference type="PRINTS" id="PR00111">
    <property type="entry name" value="ABHYDROLASE"/>
</dbReference>
<dbReference type="SUPFAM" id="SSF53474">
    <property type="entry name" value="alpha/beta-Hydrolases"/>
    <property type="match status" value="1"/>
</dbReference>
<dbReference type="Gene3D" id="3.40.50.1820">
    <property type="entry name" value="alpha/beta hydrolase"/>
    <property type="match status" value="1"/>
</dbReference>
<dbReference type="GO" id="GO:0055088">
    <property type="term" value="P:lipid homeostasis"/>
    <property type="evidence" value="ECO:0007669"/>
    <property type="project" value="TreeGrafter"/>
</dbReference>
<evidence type="ECO:0000313" key="3">
    <source>
        <dbReference type="EMBL" id="JAC70939.1"/>
    </source>
</evidence>
<gene>
    <name evidence="3" type="primary">CLD1</name>
    <name evidence="3" type="ORF">TSPGSL018_3052</name>
</gene>
<dbReference type="AlphaFoldDB" id="A0A061RJI8"/>
<reference evidence="3" key="1">
    <citation type="submission" date="2014-05" db="EMBL/GenBank/DDBJ databases">
        <title>The transcriptome of the halophilic microalga Tetraselmis sp. GSL018 isolated from the Great Salt Lake, Utah.</title>
        <authorList>
            <person name="Jinkerson R.E."/>
            <person name="D'Adamo S."/>
            <person name="Posewitz M.C."/>
        </authorList>
    </citation>
    <scope>NUCLEOTIDE SEQUENCE</scope>
    <source>
        <strain evidence="3">GSL018</strain>
    </source>
</reference>
<accession>A0A061RJI8</accession>
<dbReference type="Pfam" id="PF00561">
    <property type="entry name" value="Abhydrolase_1"/>
    <property type="match status" value="1"/>
</dbReference>
<dbReference type="InterPro" id="IPR029058">
    <property type="entry name" value="AB_hydrolase_fold"/>
</dbReference>
<proteinExistence type="inferred from homology"/>
<dbReference type="GO" id="GO:0052689">
    <property type="term" value="F:carboxylic ester hydrolase activity"/>
    <property type="evidence" value="ECO:0007669"/>
    <property type="project" value="TreeGrafter"/>
</dbReference>
<evidence type="ECO:0000256" key="1">
    <source>
        <dbReference type="ARBA" id="ARBA00038097"/>
    </source>
</evidence>
<dbReference type="GO" id="GO:0006654">
    <property type="term" value="P:phosphatidic acid biosynthetic process"/>
    <property type="evidence" value="ECO:0007669"/>
    <property type="project" value="TreeGrafter"/>
</dbReference>
<dbReference type="EMBL" id="GBEZ01015204">
    <property type="protein sequence ID" value="JAC70939.1"/>
    <property type="molecule type" value="Transcribed_RNA"/>
</dbReference>
<sequence length="226" mass="24908">MGLEQMVLVGHSLGGYLAAVYALKHPEHVKHLVLVSPAGIPEMPRDWEPAAVRRAASPLGLLWRAAKAAWEGGLTPGAVTRALGPWGPGLVHSYVSRRFRTTGEGLAGEEEVAAFRDYQYHILAQDGSGEHALRHILQPFAWARDPLEHRMAPLRVPVTFVYGDKDWMLGIDEQAPHRALARMPPPAAPAPLDRRVVAIKDSGHYLFIDRPGDFHNVLEQICKGHV</sequence>
<evidence type="ECO:0000259" key="2">
    <source>
        <dbReference type="Pfam" id="PF00561"/>
    </source>
</evidence>
<dbReference type="InterPro" id="IPR000073">
    <property type="entry name" value="AB_hydrolase_1"/>
</dbReference>
<name>A0A061RJI8_9CHLO</name>
<dbReference type="GO" id="GO:0042171">
    <property type="term" value="F:lysophosphatidic acid acyltransferase activity"/>
    <property type="evidence" value="ECO:0007669"/>
    <property type="project" value="TreeGrafter"/>
</dbReference>
<feature type="domain" description="AB hydrolase-1" evidence="2">
    <location>
        <begin position="2"/>
        <end position="211"/>
    </location>
</feature>
<protein>
    <submittedName>
        <fullName evidence="3">Cardiolipin-specific phospholipase</fullName>
    </submittedName>
</protein>
<dbReference type="PANTHER" id="PTHR42886:SF29">
    <property type="entry name" value="PUMMELIG, ISOFORM A"/>
    <property type="match status" value="1"/>
</dbReference>
<dbReference type="PANTHER" id="PTHR42886">
    <property type="entry name" value="RE40534P-RELATED"/>
    <property type="match status" value="1"/>
</dbReference>
<comment type="similarity">
    <text evidence="1">Belongs to the peptidase S33 family. ABHD4/ABHD5 subfamily.</text>
</comment>